<dbReference type="RefSeq" id="WP_174582706.1">
    <property type="nucleotide sequence ID" value="NZ_CAJNOB010000002.1"/>
</dbReference>
<evidence type="ECO:0000259" key="6">
    <source>
        <dbReference type="Pfam" id="PF14850"/>
    </source>
</evidence>
<feature type="domain" description="Proline dehydrogenase" evidence="5">
    <location>
        <begin position="182"/>
        <end position="456"/>
    </location>
</feature>
<dbReference type="GO" id="GO:0003842">
    <property type="term" value="F:L-glutamate gamma-semialdehyde dehydrogenase activity"/>
    <property type="evidence" value="ECO:0007669"/>
    <property type="project" value="UniProtKB-EC"/>
</dbReference>
<dbReference type="PANTHER" id="PTHR42862">
    <property type="entry name" value="DELTA-1-PYRROLINE-5-CARBOXYLATE DEHYDROGENASE 1, ISOFORM A-RELATED"/>
    <property type="match status" value="1"/>
</dbReference>
<dbReference type="EC" id="1.2.1.88" evidence="7"/>
<dbReference type="Gene3D" id="3.40.605.10">
    <property type="entry name" value="Aldehyde Dehydrogenase, Chain A, domain 1"/>
    <property type="match status" value="1"/>
</dbReference>
<dbReference type="PANTHER" id="PTHR42862:SF1">
    <property type="entry name" value="DELTA-1-PYRROLINE-5-CARBOXYLATE DEHYDROGENASE 2, ISOFORM A-RELATED"/>
    <property type="match status" value="1"/>
</dbReference>
<dbReference type="SUPFAM" id="SSF53720">
    <property type="entry name" value="ALDH-like"/>
    <property type="match status" value="1"/>
</dbReference>
<dbReference type="InterPro" id="IPR024082">
    <property type="entry name" value="PRODH_PutA_dom_II"/>
</dbReference>
<dbReference type="Pfam" id="PF14850">
    <property type="entry name" value="Pro_dh-DNA_bdg"/>
    <property type="match status" value="1"/>
</dbReference>
<proteinExistence type="predicted"/>
<dbReference type="InterPro" id="IPR024089">
    <property type="entry name" value="PRODH_PutA_dom_I/II"/>
</dbReference>
<feature type="domain" description="Proline dehydrogenase PutA" evidence="6">
    <location>
        <begin position="66"/>
        <end position="125"/>
    </location>
</feature>
<keyword evidence="2" id="KW-0520">NAD</keyword>
<dbReference type="Gene3D" id="3.20.20.220">
    <property type="match status" value="1"/>
</dbReference>
<dbReference type="NCBIfam" id="NF008869">
    <property type="entry name" value="PRK11904.1"/>
    <property type="match status" value="1"/>
</dbReference>
<dbReference type="SUPFAM" id="SSF51730">
    <property type="entry name" value="FAD-linked oxidoreductase"/>
    <property type="match status" value="1"/>
</dbReference>
<dbReference type="EMBL" id="CAJNOB010000002">
    <property type="protein sequence ID" value="CAF0691474.1"/>
    <property type="molecule type" value="Genomic_DNA"/>
</dbReference>
<dbReference type="NCBIfam" id="TIGR01238">
    <property type="entry name" value="D1pyr5carbox3"/>
    <property type="match status" value="1"/>
</dbReference>
<dbReference type="EC" id="1.5.5.2" evidence="7"/>
<name>A0A8J2BJ70_9BACT</name>
<gene>
    <name evidence="7" type="primary">putA</name>
    <name evidence="7" type="ORF">MPNT_100058</name>
</gene>
<dbReference type="Pfam" id="PF01619">
    <property type="entry name" value="Pro_dh"/>
    <property type="match status" value="1"/>
</dbReference>
<evidence type="ECO:0000256" key="1">
    <source>
        <dbReference type="ARBA" id="ARBA00023002"/>
    </source>
</evidence>
<dbReference type="GO" id="GO:0010133">
    <property type="term" value="P:L-proline catabolic process to L-glutamate"/>
    <property type="evidence" value="ECO:0007669"/>
    <property type="project" value="InterPro"/>
</dbReference>
<protein>
    <submittedName>
        <fullName evidence="7">Proline dehydrogenase / Delta-1-pyrroline-5-carboxylate dehydrogenase</fullName>
        <ecNumber evidence="7">1.2.1.88</ecNumber>
        <ecNumber evidence="7">1.5.5.2</ecNumber>
    </submittedName>
</protein>
<dbReference type="GO" id="GO:0009898">
    <property type="term" value="C:cytoplasmic side of plasma membrane"/>
    <property type="evidence" value="ECO:0007669"/>
    <property type="project" value="TreeGrafter"/>
</dbReference>
<feature type="active site" evidence="3">
    <location>
        <position position="810"/>
    </location>
</feature>
<dbReference type="Pfam" id="PF00171">
    <property type="entry name" value="Aldedh"/>
    <property type="match status" value="1"/>
</dbReference>
<dbReference type="InterPro" id="IPR050485">
    <property type="entry name" value="Proline_metab_enzyme"/>
</dbReference>
<evidence type="ECO:0000259" key="4">
    <source>
        <dbReference type="Pfam" id="PF00171"/>
    </source>
</evidence>
<evidence type="ECO:0000256" key="3">
    <source>
        <dbReference type="PIRSR" id="PIRSR000197-1"/>
    </source>
</evidence>
<evidence type="ECO:0000256" key="2">
    <source>
        <dbReference type="ARBA" id="ARBA00023027"/>
    </source>
</evidence>
<dbReference type="InterPro" id="IPR016163">
    <property type="entry name" value="Ald_DH_C"/>
</dbReference>
<dbReference type="GO" id="GO:0004657">
    <property type="term" value="F:proline dehydrogenase activity"/>
    <property type="evidence" value="ECO:0007669"/>
    <property type="project" value="UniProtKB-EC"/>
</dbReference>
<keyword evidence="1 7" id="KW-0560">Oxidoreductase</keyword>
<comment type="caution">
    <text evidence="7">The sequence shown here is derived from an EMBL/GenBank/DDBJ whole genome shotgun (WGS) entry which is preliminary data.</text>
</comment>
<dbReference type="Proteomes" id="UP000663859">
    <property type="component" value="Unassembled WGS sequence"/>
</dbReference>
<dbReference type="InterPro" id="IPR005933">
    <property type="entry name" value="PutA_C"/>
</dbReference>
<accession>A0A8J2BJ70</accession>
<dbReference type="AlphaFoldDB" id="A0A8J2BJ70"/>
<dbReference type="Gene3D" id="3.40.309.10">
    <property type="entry name" value="Aldehyde Dehydrogenase, Chain A, domain 2"/>
    <property type="match status" value="1"/>
</dbReference>
<dbReference type="CDD" id="cd07125">
    <property type="entry name" value="ALDH_PutA-P5CDH"/>
    <property type="match status" value="1"/>
</dbReference>
<organism evidence="7 8">
    <name type="scientific">Candidatus Methylacidithermus pantelleriae</name>
    <dbReference type="NCBI Taxonomy" id="2744239"/>
    <lineage>
        <taxon>Bacteria</taxon>
        <taxon>Pseudomonadati</taxon>
        <taxon>Verrucomicrobiota</taxon>
        <taxon>Methylacidiphilae</taxon>
        <taxon>Methylacidiphilales</taxon>
        <taxon>Methylacidiphilaceae</taxon>
        <taxon>Candidatus Methylacidithermus</taxon>
    </lineage>
</organism>
<feature type="domain" description="Aldehyde dehydrogenase" evidence="4">
    <location>
        <begin position="548"/>
        <end position="1000"/>
    </location>
</feature>
<dbReference type="InterPro" id="IPR025703">
    <property type="entry name" value="Bifunct_PutA"/>
</dbReference>
<dbReference type="GO" id="GO:0003700">
    <property type="term" value="F:DNA-binding transcription factor activity"/>
    <property type="evidence" value="ECO:0007669"/>
    <property type="project" value="InterPro"/>
</dbReference>
<dbReference type="PIRSF" id="PIRSF000197">
    <property type="entry name" value="Bifunct_PutA"/>
    <property type="match status" value="1"/>
</dbReference>
<keyword evidence="8" id="KW-1185">Reference proteome</keyword>
<dbReference type="InterPro" id="IPR029041">
    <property type="entry name" value="FAD-linked_oxidoreductase-like"/>
</dbReference>
<evidence type="ECO:0000259" key="5">
    <source>
        <dbReference type="Pfam" id="PF01619"/>
    </source>
</evidence>
<dbReference type="InterPro" id="IPR015590">
    <property type="entry name" value="Aldehyde_DH_dom"/>
</dbReference>
<dbReference type="InterPro" id="IPR016161">
    <property type="entry name" value="Ald_DH/histidinol_DH"/>
</dbReference>
<feature type="active site" evidence="3">
    <location>
        <position position="776"/>
    </location>
</feature>
<evidence type="ECO:0000313" key="7">
    <source>
        <dbReference type="EMBL" id="CAF0691474.1"/>
    </source>
</evidence>
<sequence>MEPETRFLSESSAWKEVWAQSRAPELEIGARLLAELSWSPEHASRTAQRVAAFVEEGKRLFRAPWVDEWLAFFSLDKKEGVLLAQLAEILSRVTDPELAARAIRDKISQGQWLACGFQNASLPVALLGLLIASGAWISRLGEGPWTNRVLVWGSEQLLALFIRRFVFAEDVTEALQKATNSFSARYSLDMLGEGARNWDQAKRHWERYRRALEALPEGGPEGQWEISVKLSALYPRFSYRYAAGVFRELLPALRELCILAQRKGCGLVIDAEETDRLGLALELAASLWFDARLQGWTGPGFVVQAYQKRARSLIDLLEWVAVRSGKTLPVRLVKGAYWDWEIRRAQSLALEDYPVFSRKELTELSFLACAKALFQKRPSFRVQIASHNPWTMAAVFEFVAPEDVAWEAQRLYGMGEPLEGVLRHRGIPCRIYAPVGARKDLLGYLVRRLLENGASQVASLPLWKKAERSFTTDPIIRFQEEARLQEKLLPRPVEIYLPKRKAASEPDLSDPLVRRELWEATSRFRNRTWEARPVVGGKPKEGVARWVFSPRDLSRVIGRVEEASPSLGKDALCLADQAFASWEGRPVEERASVLRAWAERMEKERPALVSLLVEEAGKTVPNALSEVREAVDLCRYYAAEAERLVRFPQRLPGPSGERNELFLRGRGVFLCLSPWNFPLSIFVGQVAAALVCGNTVVAKPAPQTPLVAALAVKLGQEAGVPPEALQFLPGGSELGKSLLEDPRVSGVAFTGSTRTAQKIFQVLAGRGAFWIPLLAETGGINAMIVDGTALPEQAVDDIITSAFDSGGQRCSSLRVLFVSEEIAEVLLPLLEGAIREISVGDPWELDSDVGPMIGQDACRRLESYTENLAKKGRLLARAARSPSALPQGAYFLPEAWEVSWEDLPTEEVFGPILHVVRYQKSEWEKIFEWLASTGTGLTLGLETRLDGIIAEVTRRAQVGNLYVNRPMIGALVEAQPFGGEKLSGTGPKAGGPYYLLRFLTERVRTHCTAAWGGDPELLVQAQSFFRSDRST</sequence>
<dbReference type="InterPro" id="IPR016162">
    <property type="entry name" value="Ald_DH_N"/>
</dbReference>
<dbReference type="SUPFAM" id="SSF81935">
    <property type="entry name" value="N-terminal domain of bifunctional PutA protein"/>
    <property type="match status" value="1"/>
</dbReference>
<reference evidence="7" key="1">
    <citation type="submission" date="2021-02" db="EMBL/GenBank/DDBJ databases">
        <authorList>
            <person name="Cremers G."/>
            <person name="Picone N."/>
        </authorList>
    </citation>
    <scope>NUCLEOTIDE SEQUENCE</scope>
    <source>
        <strain evidence="7">PQ17</strain>
    </source>
</reference>
<evidence type="ECO:0000313" key="8">
    <source>
        <dbReference type="Proteomes" id="UP000663859"/>
    </source>
</evidence>
<dbReference type="InterPro" id="IPR002872">
    <property type="entry name" value="Proline_DH_dom"/>
</dbReference>